<accession>A0A0N4VKE3</accession>
<name>A0A0N4VKE3_ENTVE</name>
<proteinExistence type="predicted"/>
<dbReference type="STRING" id="51028.A0A0N4VKE3"/>
<dbReference type="AlphaFoldDB" id="A0A0N4VKE3"/>
<evidence type="ECO:0000313" key="2">
    <source>
        <dbReference type="Proteomes" id="UP000274131"/>
    </source>
</evidence>
<dbReference type="Proteomes" id="UP000274131">
    <property type="component" value="Unassembled WGS sequence"/>
</dbReference>
<sequence>KECDSILDIRKKGSDAIKALVGGDARLNKKVCDESGTEKITDLANRCPSTASGGLLKGTGRLGRGGSLSTKIRRDVRTLGRRSNGNPKSVSVSKTKVPKRTRGSLCVGRLGANKSQDCDTVKLSRISEFVQPLSLKGKQKAKASFSLYAYRSVVFLFLQSCLYIEIFCHEFSFQAQPDVKNIETAVLSLLDDFLVKKVRLEDILIKFQEAQGIKELNSVNLAAYLVKYANDVNIGKVPWQSLITLIQKGKSLAGNLVELINQLCAENQWKDLGVEFYRQLCISFVRCNQVFVASRHLNVGCCLILTASALSMDSESVDTLSEVKTLLMELLRYTISSHPSESVVPLLCLASKFVPDFIKDFFYETKEDDKLFCDLISVHLSSKQDYLAIFKSLWKSSASQLLSLSVVDTERFHSMLSRKKEEVLNIVHGVDVERKEVLPPLKTAVSSFVSLYTIADVSLFPEKTDYALNFLSQSLSFFSGKEGLYSQANVSSSDRDVNALILCSYIIISLRTTQRLSSVFNLSLQNLATCAYQIHQNLDLGSSKMMRFGSFSEAAEFVSATGCFWLDPETGHFAAKSSDSNFLANFPEESCRFWKLQMDETEHWKIWMEYALKMQQKVDILLVVPEINQVALAYDTLIVSKH</sequence>
<gene>
    <name evidence="1" type="ORF">EVEC_LOCUS10639</name>
</gene>
<keyword evidence="2" id="KW-1185">Reference proteome</keyword>
<reference evidence="1 2" key="2">
    <citation type="submission" date="2018-10" db="EMBL/GenBank/DDBJ databases">
        <authorList>
            <consortium name="Pathogen Informatics"/>
        </authorList>
    </citation>
    <scope>NUCLEOTIDE SEQUENCE [LARGE SCALE GENOMIC DNA]</scope>
</reference>
<protein>
    <submittedName>
        <fullName evidence="3">FA complementation group D2</fullName>
    </submittedName>
</protein>
<evidence type="ECO:0000313" key="1">
    <source>
        <dbReference type="EMBL" id="VDD95888.1"/>
    </source>
</evidence>
<organism evidence="3">
    <name type="scientific">Enterobius vermicularis</name>
    <name type="common">Human pinworm</name>
    <dbReference type="NCBI Taxonomy" id="51028"/>
    <lineage>
        <taxon>Eukaryota</taxon>
        <taxon>Metazoa</taxon>
        <taxon>Ecdysozoa</taxon>
        <taxon>Nematoda</taxon>
        <taxon>Chromadorea</taxon>
        <taxon>Rhabditida</taxon>
        <taxon>Spirurina</taxon>
        <taxon>Oxyuridomorpha</taxon>
        <taxon>Oxyuroidea</taxon>
        <taxon>Oxyuridae</taxon>
        <taxon>Enterobius</taxon>
    </lineage>
</organism>
<dbReference type="EMBL" id="UXUI01011033">
    <property type="protein sequence ID" value="VDD95888.1"/>
    <property type="molecule type" value="Genomic_DNA"/>
</dbReference>
<reference evidence="3" key="1">
    <citation type="submission" date="2017-02" db="UniProtKB">
        <authorList>
            <consortium name="WormBaseParasite"/>
        </authorList>
    </citation>
    <scope>IDENTIFICATION</scope>
</reference>
<dbReference type="WBParaSite" id="EVEC_0001133101-mRNA-1">
    <property type="protein sequence ID" value="EVEC_0001133101-mRNA-1"/>
    <property type="gene ID" value="EVEC_0001133101"/>
</dbReference>
<evidence type="ECO:0000313" key="3">
    <source>
        <dbReference type="WBParaSite" id="EVEC_0001133101-mRNA-1"/>
    </source>
</evidence>